<reference evidence="2" key="1">
    <citation type="journal article" date="2016" name="Genome Announc.">
        <title>Genome sequence of Ustilaginoidea virens IPU010, a rice pathogenic fungus causing false smut.</title>
        <authorList>
            <person name="Kumagai T."/>
            <person name="Ishii T."/>
            <person name="Terai G."/>
            <person name="Umemura M."/>
            <person name="Machida M."/>
            <person name="Asai K."/>
        </authorList>
    </citation>
    <scope>NUCLEOTIDE SEQUENCE [LARGE SCALE GENOMIC DNA]</scope>
    <source>
        <strain evidence="2">IPU010</strain>
    </source>
</reference>
<evidence type="ECO:0000313" key="1">
    <source>
        <dbReference type="EMBL" id="GAO14949.1"/>
    </source>
</evidence>
<dbReference type="Proteomes" id="UP000054053">
    <property type="component" value="Unassembled WGS sequence"/>
</dbReference>
<proteinExistence type="predicted"/>
<evidence type="ECO:0000313" key="2">
    <source>
        <dbReference type="Proteomes" id="UP000054053"/>
    </source>
</evidence>
<organism evidence="1 2">
    <name type="scientific">Ustilaginoidea virens</name>
    <name type="common">Rice false smut fungus</name>
    <name type="synonym">Villosiclava virens</name>
    <dbReference type="NCBI Taxonomy" id="1159556"/>
    <lineage>
        <taxon>Eukaryota</taxon>
        <taxon>Fungi</taxon>
        <taxon>Dikarya</taxon>
        <taxon>Ascomycota</taxon>
        <taxon>Pezizomycotina</taxon>
        <taxon>Sordariomycetes</taxon>
        <taxon>Hypocreomycetidae</taxon>
        <taxon>Hypocreales</taxon>
        <taxon>Clavicipitaceae</taxon>
        <taxon>Ustilaginoidea</taxon>
    </lineage>
</organism>
<comment type="caution">
    <text evidence="1">The sequence shown here is derived from an EMBL/GenBank/DDBJ whole genome shotgun (WGS) entry which is preliminary data.</text>
</comment>
<accession>A0A1B5KVC7</accession>
<dbReference type="EMBL" id="BBTG02000003">
    <property type="protein sequence ID" value="GAO14949.1"/>
    <property type="molecule type" value="Genomic_DNA"/>
</dbReference>
<sequence>MGAPRGKARRDAQAPTGGFAEISELRRGCQSDLWYVLLAFDRQGG</sequence>
<name>A0A1B5KVC7_USTVR</name>
<gene>
    <name evidence="1" type="ORF">UVI_02007840</name>
</gene>
<dbReference type="AlphaFoldDB" id="A0A1B5KVC7"/>
<protein>
    <submittedName>
        <fullName evidence="1">Uncharacterized protein</fullName>
    </submittedName>
</protein>